<accession>A0A3B0UGD7</accession>
<dbReference type="Pfam" id="PF13166">
    <property type="entry name" value="AAA_13"/>
    <property type="match status" value="1"/>
</dbReference>
<evidence type="ECO:0000313" key="2">
    <source>
        <dbReference type="EMBL" id="VAW19364.1"/>
    </source>
</evidence>
<evidence type="ECO:0000259" key="1">
    <source>
        <dbReference type="Pfam" id="PF13166"/>
    </source>
</evidence>
<dbReference type="InterPro" id="IPR026866">
    <property type="entry name" value="CR006_AAA"/>
</dbReference>
<reference evidence="2" key="1">
    <citation type="submission" date="2018-06" db="EMBL/GenBank/DDBJ databases">
        <authorList>
            <person name="Zhirakovskaya E."/>
        </authorList>
    </citation>
    <scope>NUCLEOTIDE SEQUENCE</scope>
</reference>
<protein>
    <submittedName>
        <fullName evidence="2">ATPase involved in DNA repair</fullName>
    </submittedName>
</protein>
<dbReference type="SUPFAM" id="SSF52540">
    <property type="entry name" value="P-loop containing nucleoside triphosphate hydrolases"/>
    <property type="match status" value="1"/>
</dbReference>
<dbReference type="InterPro" id="IPR027417">
    <property type="entry name" value="P-loop_NTPase"/>
</dbReference>
<proteinExistence type="predicted"/>
<gene>
    <name evidence="2" type="ORF">MNBD_BACTEROID05-355</name>
</gene>
<organism evidence="2">
    <name type="scientific">hydrothermal vent metagenome</name>
    <dbReference type="NCBI Taxonomy" id="652676"/>
    <lineage>
        <taxon>unclassified sequences</taxon>
        <taxon>metagenomes</taxon>
        <taxon>ecological metagenomes</taxon>
    </lineage>
</organism>
<feature type="non-terminal residue" evidence="2">
    <location>
        <position position="354"/>
    </location>
</feature>
<name>A0A3B0UGD7_9ZZZZ</name>
<feature type="domain" description="Protein CR006 P-loop" evidence="1">
    <location>
        <begin position="9"/>
        <end position="354"/>
    </location>
</feature>
<dbReference type="Gene3D" id="3.40.50.300">
    <property type="entry name" value="P-loop containing nucleotide triphosphate hydrolases"/>
    <property type="match status" value="1"/>
</dbReference>
<dbReference type="AlphaFoldDB" id="A0A3B0UGD7"/>
<dbReference type="EMBL" id="UOEN01000467">
    <property type="protein sequence ID" value="VAW19364.1"/>
    <property type="molecule type" value="Genomic_DNA"/>
</dbReference>
<sequence length="354" mass="40690">MIENIVINNVASFDNEGIQLNNLKKINFIYGANGSGKTTISNFTADQTKEEFEDCSLEWKHGQKLNSLVYNKKFRENNFGKGKIEGVFTLGEATKEDVKLIEEKQAELKILKDEGIQNNETLEKQENTKLDEENSFKESSWVKIYKKHEGEFKEAFQGSMQKESFKNKLLSEFNTNTSSLQTFDDLKEKSKTIFGKAPESIDPVKTVEFGRVISIESEDIWGSKIIGKSDVDISSLIQKLNLNDWVNQGRAYMQIDSICPFCQQPTITEDFKKQLEDYFDESFTASIKNISEFYDEYNRLSDNLINEFAQIETNEKSNKESKLDIDKFSAYFKTLLSQINANKVLLTEKIKEPS</sequence>